<dbReference type="EMBL" id="CP003924">
    <property type="protein sequence ID" value="AGS34418.1"/>
    <property type="molecule type" value="Genomic_DNA"/>
</dbReference>
<gene>
    <name evidence="6" type="ORF">B841_04705</name>
</gene>
<dbReference type="AlphaFoldDB" id="S5TI80"/>
<dbReference type="SUPFAM" id="SSF53448">
    <property type="entry name" value="Nucleotide-diphospho-sugar transferases"/>
    <property type="match status" value="1"/>
</dbReference>
<dbReference type="HOGENOM" id="CLU_040921_0_0_11"/>
<dbReference type="Gene3D" id="3.90.550.10">
    <property type="entry name" value="Spore Coat Polysaccharide Biosynthesis Protein SpsA, Chain A"/>
    <property type="match status" value="1"/>
</dbReference>
<dbReference type="GO" id="GO:0016757">
    <property type="term" value="F:glycosyltransferase activity"/>
    <property type="evidence" value="ECO:0007669"/>
    <property type="project" value="UniProtKB-KW"/>
</dbReference>
<dbReference type="KEGG" id="cmd:B841_04705"/>
<keyword evidence="3" id="KW-0808">Transferase</keyword>
<feature type="transmembrane region" description="Helical" evidence="5">
    <location>
        <begin position="426"/>
        <end position="449"/>
    </location>
</feature>
<evidence type="ECO:0000313" key="6">
    <source>
        <dbReference type="EMBL" id="AGS34418.1"/>
    </source>
</evidence>
<feature type="compositionally biased region" description="Basic and acidic residues" evidence="4">
    <location>
        <begin position="488"/>
        <end position="497"/>
    </location>
</feature>
<dbReference type="Pfam" id="PF13641">
    <property type="entry name" value="Glyco_tranf_2_3"/>
    <property type="match status" value="1"/>
</dbReference>
<reference evidence="6 7" key="1">
    <citation type="submission" date="2012-11" db="EMBL/GenBank/DDBJ databases">
        <title>The complete genome sequence of Corynebacterium maris Coryn-1 (=DSM 45190).</title>
        <authorList>
            <person name="Schaffert L."/>
            <person name="Albersmeier A."/>
            <person name="Kalinowski J."/>
            <person name="Ruckert C."/>
        </authorList>
    </citation>
    <scope>NUCLEOTIDE SEQUENCE [LARGE SCALE GENOMIC DNA]</scope>
    <source>
        <strain evidence="7">Coryn-1</strain>
    </source>
</reference>
<sequence length="497" mass="55022">MLRNKFPIGRTIGIGVVGLAAMAGLLLWLAITLSDPSSPGAKEAELFGAWQVLYDDYVPPTRVLVAAVLVALAFAAIAATVERVVTNRYRRSIDAEGLPLAPKIVMAETRGVFHGPVTITVLIPAHNEAERISATITGLQEQHDAPERIIVVADNCTDETPDLARAAGVEVFETRGNRHKKAGGLNQALKEVLPQQGENDVVMVVDADTVLDQGFLREARRRFADDRALMAVGGLFYGEPGAGWLGQYQRNEYTRYSRDIHRRRGRVFVLTGTASAFRPRGLRAIAESRGTRIPGRPGDVYDTAALTEDNELTLALKSLGGLMVSPNECSVVTEVMPTWKQLWHQRLRWQRGALENLGAYGLTPQTTRYWFQQLGIGYGAIALGAYFVLILITILALDEWIWYPFWMLLGLLFMIERVVTVWRSTLFAKFVAALLLPELVFATFLNVVFLKGVLDILLARQAQWGQSDIDPDAIAEESQATEIQVTERQARGEEEKP</sequence>
<organism evidence="6 7">
    <name type="scientific">Corynebacterium maris DSM 45190</name>
    <dbReference type="NCBI Taxonomy" id="1224163"/>
    <lineage>
        <taxon>Bacteria</taxon>
        <taxon>Bacillati</taxon>
        <taxon>Actinomycetota</taxon>
        <taxon>Actinomycetes</taxon>
        <taxon>Mycobacteriales</taxon>
        <taxon>Corynebacteriaceae</taxon>
        <taxon>Corynebacterium</taxon>
    </lineage>
</organism>
<dbReference type="InterPro" id="IPR029044">
    <property type="entry name" value="Nucleotide-diphossugar_trans"/>
</dbReference>
<feature type="compositionally biased region" description="Polar residues" evidence="4">
    <location>
        <begin position="478"/>
        <end position="487"/>
    </location>
</feature>
<dbReference type="PATRIC" id="fig|1224163.3.peg.943"/>
<dbReference type="PANTHER" id="PTHR43630:SF1">
    <property type="entry name" value="POLY-BETA-1,6-N-ACETYL-D-GLUCOSAMINE SYNTHASE"/>
    <property type="match status" value="1"/>
</dbReference>
<keyword evidence="2" id="KW-0328">Glycosyltransferase</keyword>
<evidence type="ECO:0000256" key="1">
    <source>
        <dbReference type="ARBA" id="ARBA00006739"/>
    </source>
</evidence>
<protein>
    <submittedName>
        <fullName evidence="6">Uncharacterized protein</fullName>
    </submittedName>
</protein>
<evidence type="ECO:0000256" key="5">
    <source>
        <dbReference type="SAM" id="Phobius"/>
    </source>
</evidence>
<dbReference type="STRING" id="1224163.B841_04705"/>
<feature type="transmembrane region" description="Helical" evidence="5">
    <location>
        <begin position="63"/>
        <end position="81"/>
    </location>
</feature>
<accession>S5TI80</accession>
<dbReference type="RefSeq" id="WP_020934351.1">
    <property type="nucleotide sequence ID" value="NC_021915.1"/>
</dbReference>
<keyword evidence="5" id="KW-0812">Transmembrane</keyword>
<dbReference type="eggNOG" id="COG1215">
    <property type="taxonomic scope" value="Bacteria"/>
</dbReference>
<dbReference type="CDD" id="cd06423">
    <property type="entry name" value="CESA_like"/>
    <property type="match status" value="1"/>
</dbReference>
<dbReference type="PANTHER" id="PTHR43630">
    <property type="entry name" value="POLY-BETA-1,6-N-ACETYL-D-GLUCOSAMINE SYNTHASE"/>
    <property type="match status" value="1"/>
</dbReference>
<name>S5TI80_9CORY</name>
<feature type="transmembrane region" description="Helical" evidence="5">
    <location>
        <begin position="12"/>
        <end position="31"/>
    </location>
</feature>
<proteinExistence type="inferred from homology"/>
<feature type="transmembrane region" description="Helical" evidence="5">
    <location>
        <begin position="401"/>
        <end position="419"/>
    </location>
</feature>
<dbReference type="OrthoDB" id="9797391at2"/>
<evidence type="ECO:0000313" key="7">
    <source>
        <dbReference type="Proteomes" id="UP000015388"/>
    </source>
</evidence>
<keyword evidence="5" id="KW-0472">Membrane</keyword>
<dbReference type="Proteomes" id="UP000015388">
    <property type="component" value="Chromosome"/>
</dbReference>
<keyword evidence="5" id="KW-1133">Transmembrane helix</keyword>
<feature type="region of interest" description="Disordered" evidence="4">
    <location>
        <begin position="476"/>
        <end position="497"/>
    </location>
</feature>
<keyword evidence="7" id="KW-1185">Reference proteome</keyword>
<feature type="transmembrane region" description="Helical" evidence="5">
    <location>
        <begin position="375"/>
        <end position="395"/>
    </location>
</feature>
<comment type="similarity">
    <text evidence="1">Belongs to the glycosyltransferase 2 family.</text>
</comment>
<evidence type="ECO:0000256" key="4">
    <source>
        <dbReference type="SAM" id="MobiDB-lite"/>
    </source>
</evidence>
<evidence type="ECO:0000256" key="3">
    <source>
        <dbReference type="ARBA" id="ARBA00022679"/>
    </source>
</evidence>
<evidence type="ECO:0000256" key="2">
    <source>
        <dbReference type="ARBA" id="ARBA00022676"/>
    </source>
</evidence>